<dbReference type="RefSeq" id="WP_133584236.1">
    <property type="nucleotide sequence ID" value="NZ_SNYV01000013.1"/>
</dbReference>
<evidence type="ECO:0000313" key="1">
    <source>
        <dbReference type="EMBL" id="TDQ77971.1"/>
    </source>
</evidence>
<name>A0A4R6WI03_9SPHI</name>
<dbReference type="EMBL" id="SNYV01000013">
    <property type="protein sequence ID" value="TDQ77971.1"/>
    <property type="molecule type" value="Genomic_DNA"/>
</dbReference>
<sequence>MKKQFTLSSIGVQEWVAYIYTGGTRRIDEECTYIAHDFVEWIRYRFTLSSDQVTFLISLGPLVHESYSTDIQNTLQLRGPISLDKEEAPVRNDNIENAKAQNPKVLWKEKQNAVAEQSTADVQQDYKQQQQGAKLLFRITYPDINAN</sequence>
<dbReference type="OrthoDB" id="711376at2"/>
<dbReference type="Proteomes" id="UP000295292">
    <property type="component" value="Unassembled WGS sequence"/>
</dbReference>
<accession>A0A4R6WI03</accession>
<comment type="caution">
    <text evidence="1">The sequence shown here is derived from an EMBL/GenBank/DDBJ whole genome shotgun (WGS) entry which is preliminary data.</text>
</comment>
<dbReference type="AlphaFoldDB" id="A0A4R6WI03"/>
<evidence type="ECO:0000313" key="2">
    <source>
        <dbReference type="Proteomes" id="UP000295292"/>
    </source>
</evidence>
<keyword evidence="2" id="KW-1185">Reference proteome</keyword>
<reference evidence="1 2" key="1">
    <citation type="submission" date="2019-03" db="EMBL/GenBank/DDBJ databases">
        <title>Genomic Encyclopedia of Archaeal and Bacterial Type Strains, Phase II (KMG-II): from individual species to whole genera.</title>
        <authorList>
            <person name="Goeker M."/>
        </authorList>
    </citation>
    <scope>NUCLEOTIDE SEQUENCE [LARGE SCALE GENOMIC DNA]</scope>
    <source>
        <strain evidence="1 2">DSM 28353</strain>
    </source>
</reference>
<proteinExistence type="predicted"/>
<organism evidence="1 2">
    <name type="scientific">Sphingobacterium yanglingense</name>
    <dbReference type="NCBI Taxonomy" id="1437280"/>
    <lineage>
        <taxon>Bacteria</taxon>
        <taxon>Pseudomonadati</taxon>
        <taxon>Bacteroidota</taxon>
        <taxon>Sphingobacteriia</taxon>
        <taxon>Sphingobacteriales</taxon>
        <taxon>Sphingobacteriaceae</taxon>
        <taxon>Sphingobacterium</taxon>
    </lineage>
</organism>
<gene>
    <name evidence="1" type="ORF">CLV99_1946</name>
</gene>
<protein>
    <submittedName>
        <fullName evidence="1">Uncharacterized protein</fullName>
    </submittedName>
</protein>